<comment type="caution">
    <text evidence="2">The sequence shown here is derived from an EMBL/GenBank/DDBJ whole genome shotgun (WGS) entry which is preliminary data.</text>
</comment>
<dbReference type="Proteomes" id="UP001153404">
    <property type="component" value="Unassembled WGS sequence"/>
</dbReference>
<gene>
    <name evidence="2" type="ORF">OMP40_39245</name>
</gene>
<proteinExistence type="predicted"/>
<feature type="compositionally biased region" description="Basic and acidic residues" evidence="1">
    <location>
        <begin position="28"/>
        <end position="50"/>
    </location>
</feature>
<sequence>MAASGAQKTGKGGGKAAPPARPAAKGKVKQDRERDSKNKGAPRWLKEKRANNAPPTE</sequence>
<dbReference type="EMBL" id="JAPDIA010000009">
    <property type="protein sequence ID" value="MDG0814654.1"/>
    <property type="molecule type" value="Genomic_DNA"/>
</dbReference>
<keyword evidence="3" id="KW-1185">Reference proteome</keyword>
<evidence type="ECO:0000313" key="2">
    <source>
        <dbReference type="EMBL" id="MDG0814654.1"/>
    </source>
</evidence>
<accession>A0A9X4L0F3</accession>
<reference evidence="2" key="1">
    <citation type="submission" date="2022-10" db="EMBL/GenBank/DDBJ databases">
        <title>Comparative genomic analysis of Cohnella hashimotonis sp. nov., isolated from the International Space Station.</title>
        <authorList>
            <person name="Simpson A."/>
            <person name="Venkateswaran K."/>
        </authorList>
    </citation>
    <scope>NUCLEOTIDE SEQUENCE</scope>
    <source>
        <strain evidence="2">DSM 28161</strain>
    </source>
</reference>
<feature type="compositionally biased region" description="Low complexity" evidence="1">
    <location>
        <begin position="16"/>
        <end position="25"/>
    </location>
</feature>
<evidence type="ECO:0000256" key="1">
    <source>
        <dbReference type="SAM" id="MobiDB-lite"/>
    </source>
</evidence>
<dbReference type="RefSeq" id="WP_277539620.1">
    <property type="nucleotide sequence ID" value="NZ_JAPDIA010000009.1"/>
</dbReference>
<protein>
    <submittedName>
        <fullName evidence="2">Uncharacterized protein</fullName>
    </submittedName>
</protein>
<feature type="region of interest" description="Disordered" evidence="1">
    <location>
        <begin position="1"/>
        <end position="57"/>
    </location>
</feature>
<evidence type="ECO:0000313" key="3">
    <source>
        <dbReference type="Proteomes" id="UP001153404"/>
    </source>
</evidence>
<organism evidence="2 3">
    <name type="scientific">Cohnella rhizosphaerae</name>
    <dbReference type="NCBI Taxonomy" id="1457232"/>
    <lineage>
        <taxon>Bacteria</taxon>
        <taxon>Bacillati</taxon>
        <taxon>Bacillota</taxon>
        <taxon>Bacilli</taxon>
        <taxon>Bacillales</taxon>
        <taxon>Paenibacillaceae</taxon>
        <taxon>Cohnella</taxon>
    </lineage>
</organism>
<name>A0A9X4L0F3_9BACL</name>
<dbReference type="AlphaFoldDB" id="A0A9X4L0F3"/>